<dbReference type="Proteomes" id="UP000663845">
    <property type="component" value="Unassembled WGS sequence"/>
</dbReference>
<reference evidence="2" key="1">
    <citation type="submission" date="2021-02" db="EMBL/GenBank/DDBJ databases">
        <authorList>
            <person name="Nowell W R."/>
        </authorList>
    </citation>
    <scope>NUCLEOTIDE SEQUENCE</scope>
</reference>
<accession>A0A815CFE3</accession>
<gene>
    <name evidence="2" type="ORF">JYZ213_LOCUS31359</name>
</gene>
<proteinExistence type="predicted"/>
<evidence type="ECO:0000313" key="2">
    <source>
        <dbReference type="EMBL" id="CAF1283317.1"/>
    </source>
</evidence>
<protein>
    <submittedName>
        <fullName evidence="2">Uncharacterized protein</fullName>
    </submittedName>
</protein>
<feature type="region of interest" description="Disordered" evidence="1">
    <location>
        <begin position="66"/>
        <end position="87"/>
    </location>
</feature>
<feature type="region of interest" description="Disordered" evidence="1">
    <location>
        <begin position="1"/>
        <end position="46"/>
    </location>
</feature>
<name>A0A815CFE3_9BILA</name>
<comment type="caution">
    <text evidence="2">The sequence shown here is derived from an EMBL/GenBank/DDBJ whole genome shotgun (WGS) entry which is preliminary data.</text>
</comment>
<dbReference type="AlphaFoldDB" id="A0A815CFE3"/>
<organism evidence="2 3">
    <name type="scientific">Adineta steineri</name>
    <dbReference type="NCBI Taxonomy" id="433720"/>
    <lineage>
        <taxon>Eukaryota</taxon>
        <taxon>Metazoa</taxon>
        <taxon>Spiralia</taxon>
        <taxon>Gnathifera</taxon>
        <taxon>Rotifera</taxon>
        <taxon>Eurotatoria</taxon>
        <taxon>Bdelloidea</taxon>
        <taxon>Adinetida</taxon>
        <taxon>Adinetidae</taxon>
        <taxon>Adineta</taxon>
    </lineage>
</organism>
<dbReference type="EMBL" id="CAJNOG010000526">
    <property type="protein sequence ID" value="CAF1283317.1"/>
    <property type="molecule type" value="Genomic_DNA"/>
</dbReference>
<evidence type="ECO:0000313" key="3">
    <source>
        <dbReference type="Proteomes" id="UP000663845"/>
    </source>
</evidence>
<sequence>MPKKNKQTKPIDNKTIISSSNDRRTVVTESHPPPPTGRSAVGRKSSIRFDTLGQTVRKVIRVPARPGTRVHIQEPSNSNRRRSSVYPGASKQVAYRVATGKTTRELENEEIDDSGAPIFVQTPRLQTVTYRT</sequence>
<evidence type="ECO:0000256" key="1">
    <source>
        <dbReference type="SAM" id="MobiDB-lite"/>
    </source>
</evidence>